<dbReference type="Gene3D" id="1.10.510.10">
    <property type="entry name" value="Transferase(Phosphotransferase) domain 1"/>
    <property type="match status" value="1"/>
</dbReference>
<feature type="compositionally biased region" description="Acidic residues" evidence="9">
    <location>
        <begin position="430"/>
        <end position="442"/>
    </location>
</feature>
<evidence type="ECO:0000259" key="11">
    <source>
        <dbReference type="PROSITE" id="PS50020"/>
    </source>
</evidence>
<dbReference type="SUPFAM" id="SSF51045">
    <property type="entry name" value="WW domain"/>
    <property type="match status" value="1"/>
</dbReference>
<evidence type="ECO:0000256" key="6">
    <source>
        <dbReference type="PIRSR" id="PIRSR630616-1"/>
    </source>
</evidence>
<accession>A0A507EA98</accession>
<dbReference type="GO" id="GO:0005524">
    <property type="term" value="F:ATP binding"/>
    <property type="evidence" value="ECO:0007669"/>
    <property type="project" value="UniProtKB-KW"/>
</dbReference>
<evidence type="ECO:0008006" key="14">
    <source>
        <dbReference type="Google" id="ProtNLM"/>
    </source>
</evidence>
<feature type="compositionally biased region" description="Low complexity" evidence="9">
    <location>
        <begin position="694"/>
        <end position="708"/>
    </location>
</feature>
<evidence type="ECO:0000256" key="7">
    <source>
        <dbReference type="PIRSR" id="PIRSR630616-2"/>
    </source>
</evidence>
<feature type="compositionally biased region" description="Low complexity" evidence="9">
    <location>
        <begin position="506"/>
        <end position="522"/>
    </location>
</feature>
<keyword evidence="4" id="KW-0418">Kinase</keyword>
<evidence type="ECO:0000256" key="9">
    <source>
        <dbReference type="SAM" id="MobiDB-lite"/>
    </source>
</evidence>
<protein>
    <recommendedName>
        <fullName evidence="14">Protein kinase domain-containing protein</fullName>
    </recommendedName>
</protein>
<feature type="compositionally biased region" description="Pro residues" evidence="9">
    <location>
        <begin position="564"/>
        <end position="582"/>
    </location>
</feature>
<evidence type="ECO:0000313" key="13">
    <source>
        <dbReference type="Proteomes" id="UP000318582"/>
    </source>
</evidence>
<dbReference type="PROSITE" id="PS01159">
    <property type="entry name" value="WW_DOMAIN_1"/>
    <property type="match status" value="1"/>
</dbReference>
<evidence type="ECO:0000256" key="5">
    <source>
        <dbReference type="ARBA" id="ARBA00022840"/>
    </source>
</evidence>
<dbReference type="InterPro" id="IPR001202">
    <property type="entry name" value="WW_dom"/>
</dbReference>
<dbReference type="InterPro" id="IPR008271">
    <property type="entry name" value="Ser/Thr_kinase_AS"/>
</dbReference>
<organism evidence="12 13">
    <name type="scientific">Powellomyces hirtus</name>
    <dbReference type="NCBI Taxonomy" id="109895"/>
    <lineage>
        <taxon>Eukaryota</taxon>
        <taxon>Fungi</taxon>
        <taxon>Fungi incertae sedis</taxon>
        <taxon>Chytridiomycota</taxon>
        <taxon>Chytridiomycota incertae sedis</taxon>
        <taxon>Chytridiomycetes</taxon>
        <taxon>Spizellomycetales</taxon>
        <taxon>Powellomycetaceae</taxon>
        <taxon>Powellomyces</taxon>
    </lineage>
</organism>
<dbReference type="Pfam" id="PF00397">
    <property type="entry name" value="WW"/>
    <property type="match status" value="1"/>
</dbReference>
<keyword evidence="3 7" id="KW-0547">Nucleotide-binding</keyword>
<dbReference type="STRING" id="109895.A0A507EA98"/>
<keyword evidence="13" id="KW-1185">Reference proteome</keyword>
<keyword evidence="5 7" id="KW-0067">ATP-binding</keyword>
<dbReference type="EMBL" id="QEAQ01000018">
    <property type="protein sequence ID" value="TPX60098.1"/>
    <property type="molecule type" value="Genomic_DNA"/>
</dbReference>
<feature type="binding site" evidence="7">
    <location>
        <position position="151"/>
    </location>
    <ligand>
        <name>ATP</name>
        <dbReference type="ChEBI" id="CHEBI:30616"/>
    </ligand>
</feature>
<dbReference type="PROSITE" id="PS50020">
    <property type="entry name" value="WW_DOMAIN_2"/>
    <property type="match status" value="1"/>
</dbReference>
<dbReference type="InterPro" id="IPR000719">
    <property type="entry name" value="Prot_kinase_dom"/>
</dbReference>
<feature type="binding site" evidence="7">
    <location>
        <begin position="86"/>
        <end position="88"/>
    </location>
    <ligand>
        <name>ATP</name>
        <dbReference type="ChEBI" id="CHEBI:30616"/>
    </ligand>
</feature>
<dbReference type="InterPro" id="IPR036020">
    <property type="entry name" value="WW_dom_sf"/>
</dbReference>
<feature type="compositionally biased region" description="Basic and acidic residues" evidence="9">
    <location>
        <begin position="464"/>
        <end position="473"/>
    </location>
</feature>
<feature type="domain" description="WW" evidence="11">
    <location>
        <begin position="292"/>
        <end position="325"/>
    </location>
</feature>
<gene>
    <name evidence="12" type="ORF">PhCBS80983_g01989</name>
</gene>
<dbReference type="GO" id="GO:0004674">
    <property type="term" value="F:protein serine/threonine kinase activity"/>
    <property type="evidence" value="ECO:0007669"/>
    <property type="project" value="UniProtKB-KW"/>
</dbReference>
<keyword evidence="2" id="KW-0808">Transferase</keyword>
<comment type="caution">
    <text evidence="12">The sequence shown here is derived from an EMBL/GenBank/DDBJ whole genome shotgun (WGS) entry which is preliminary data.</text>
</comment>
<feature type="domain" description="Protein kinase" evidence="10">
    <location>
        <begin position="1"/>
        <end position="276"/>
    </location>
</feature>
<dbReference type="PROSITE" id="PS50011">
    <property type="entry name" value="PROTEIN_KINASE_DOM"/>
    <property type="match status" value="1"/>
</dbReference>
<feature type="compositionally biased region" description="Polar residues" evidence="9">
    <location>
        <begin position="684"/>
        <end position="693"/>
    </location>
</feature>
<reference evidence="12 13" key="1">
    <citation type="journal article" date="2019" name="Sci. Rep.">
        <title>Comparative genomics of chytrid fungi reveal insights into the obligate biotrophic and pathogenic lifestyle of Synchytrium endobioticum.</title>
        <authorList>
            <person name="van de Vossenberg B.T.L.H."/>
            <person name="Warris S."/>
            <person name="Nguyen H.D.T."/>
            <person name="van Gent-Pelzer M.P.E."/>
            <person name="Joly D.L."/>
            <person name="van de Geest H.C."/>
            <person name="Bonants P.J.M."/>
            <person name="Smith D.S."/>
            <person name="Levesque C.A."/>
            <person name="van der Lee T.A.J."/>
        </authorList>
    </citation>
    <scope>NUCLEOTIDE SEQUENCE [LARGE SCALE GENOMIC DNA]</scope>
    <source>
        <strain evidence="12 13">CBS 809.83</strain>
    </source>
</reference>
<feature type="region of interest" description="Disordered" evidence="9">
    <location>
        <begin position="405"/>
        <end position="526"/>
    </location>
</feature>
<dbReference type="Pfam" id="PF00069">
    <property type="entry name" value="Pkinase"/>
    <property type="match status" value="1"/>
</dbReference>
<dbReference type="SUPFAM" id="SSF56112">
    <property type="entry name" value="Protein kinase-like (PK-like)"/>
    <property type="match status" value="1"/>
</dbReference>
<keyword evidence="1" id="KW-0723">Serine/threonine-protein kinase</keyword>
<feature type="compositionally biased region" description="Low complexity" evidence="9">
    <location>
        <begin position="583"/>
        <end position="605"/>
    </location>
</feature>
<dbReference type="SMART" id="SM00220">
    <property type="entry name" value="S_TKc"/>
    <property type="match status" value="1"/>
</dbReference>
<evidence type="ECO:0000259" key="10">
    <source>
        <dbReference type="PROSITE" id="PS50011"/>
    </source>
</evidence>
<evidence type="ECO:0000313" key="12">
    <source>
        <dbReference type="EMBL" id="TPX60098.1"/>
    </source>
</evidence>
<dbReference type="Gene3D" id="3.30.200.20">
    <property type="entry name" value="Phosphorylase Kinase, domain 1"/>
    <property type="match status" value="1"/>
</dbReference>
<dbReference type="PROSITE" id="PS00108">
    <property type="entry name" value="PROTEIN_KINASE_ST"/>
    <property type="match status" value="1"/>
</dbReference>
<dbReference type="InterPro" id="IPR011009">
    <property type="entry name" value="Kinase-like_dom_sf"/>
</dbReference>
<feature type="cross-link" description="Glycyl lysine isopeptide (Lys-Gly) (interchain with G-Cter in SUMO2)" evidence="8">
    <location>
        <position position="132"/>
    </location>
</feature>
<feature type="region of interest" description="Disordered" evidence="9">
    <location>
        <begin position="316"/>
        <end position="390"/>
    </location>
</feature>
<dbReference type="SMART" id="SM00456">
    <property type="entry name" value="WW"/>
    <property type="match status" value="1"/>
</dbReference>
<evidence type="ECO:0000256" key="2">
    <source>
        <dbReference type="ARBA" id="ARBA00022679"/>
    </source>
</evidence>
<proteinExistence type="predicted"/>
<evidence type="ECO:0000256" key="1">
    <source>
        <dbReference type="ARBA" id="ARBA00022527"/>
    </source>
</evidence>
<dbReference type="Proteomes" id="UP000318582">
    <property type="component" value="Unassembled WGS sequence"/>
</dbReference>
<feature type="region of interest" description="Disordered" evidence="9">
    <location>
        <begin position="548"/>
        <end position="717"/>
    </location>
</feature>
<name>A0A507EA98_9FUNG</name>
<evidence type="ECO:0000256" key="8">
    <source>
        <dbReference type="PIRSR" id="PIRSR630616-3"/>
    </source>
</evidence>
<feature type="compositionally biased region" description="Basic and acidic residues" evidence="9">
    <location>
        <begin position="350"/>
        <end position="375"/>
    </location>
</feature>
<dbReference type="AlphaFoldDB" id="A0A507EA98"/>
<dbReference type="PANTHER" id="PTHR24350">
    <property type="entry name" value="SERINE/THREONINE-PROTEIN KINASE IAL-RELATED"/>
    <property type="match status" value="1"/>
</dbReference>
<dbReference type="CDD" id="cd00201">
    <property type="entry name" value="WW"/>
    <property type="match status" value="1"/>
</dbReference>
<feature type="binding site" evidence="7">
    <location>
        <position position="32"/>
    </location>
    <ligand>
        <name>ATP</name>
        <dbReference type="ChEBI" id="CHEBI:30616"/>
    </ligand>
</feature>
<sequence>MSDPYWPERRVGYEDNVWYGLHKATGDQVVMKLFEKERFSDGPVRDEQVLAEVKIIKDLSAAHPERIIRFLDFYSNDEDQLVLVMERAECSLQDILCDIKFMPEMAAREAAFGMLEGVACVHSASLVHRDIKPANLMLMDRTDTSSIKLGDFGVAVGNVGYDSLNQMAGTMGYQAPEMLSHSFYGKAVDIWSCGVVAYQLLYGRLPFKPTTGTGIFATKKIGPKQQLDAIKKGLEFDSANGLSAVSDVAKDFIRKLLQADPTKRPKIKEAMEHPWFGHGQAKTQPELSTKSLPDHPGWMVVEQPDGEPYYFNQKTHETTWNPPFQPSLPSRPRPRSASELGKQVVLSRMDSADRATPDSEVSNRFENLRDPDKLMKAKSHPNMRNPFHEEPVPAPAIAATTANVADTGKKRSRHVQFNNMSEVIHQPPVSDDEEEEEEEEASLDAVREPVPEPIYIPAPASTKEAGERRRRETIAQMYGHTKASRATSDASSDHRRRETISQMYGATGTATSSSSRTSAKSTLDAARAREIVGKLETTASKYKDRFIKFASKKSTATKDAGLAPPVPERSPRPIYNPLPLQPQPRSSSFATVTPAASPAAEATYAPPLPTREHRFSAPPAAHPPRNTSFRPATPPPHLREKKSSSSLSPSLPPIPVVASFSTLADPFADPQEPHFNPFADTPLPSAQSTRPARSTTDSVDSQSSSVKSLAARFEKVV</sequence>
<feature type="active site" description="Proton acceptor" evidence="6">
    <location>
        <position position="130"/>
    </location>
</feature>
<evidence type="ECO:0000256" key="4">
    <source>
        <dbReference type="ARBA" id="ARBA00022777"/>
    </source>
</evidence>
<evidence type="ECO:0000256" key="3">
    <source>
        <dbReference type="ARBA" id="ARBA00022741"/>
    </source>
</evidence>
<dbReference type="Gene3D" id="2.20.70.10">
    <property type="match status" value="1"/>
</dbReference>
<dbReference type="InterPro" id="IPR030616">
    <property type="entry name" value="Aur-like"/>
</dbReference>